<feature type="region of interest" description="Disordered" evidence="1">
    <location>
        <begin position="1"/>
        <end position="115"/>
    </location>
</feature>
<protein>
    <submittedName>
        <fullName evidence="2">Uncharacterized protein</fullName>
    </submittedName>
</protein>
<feature type="compositionally biased region" description="Low complexity" evidence="1">
    <location>
        <begin position="15"/>
        <end position="33"/>
    </location>
</feature>
<name>A0A8H3IMB5_9LECA</name>
<dbReference type="OrthoDB" id="5598843at2759"/>
<sequence>MSGASDERWRPARGQQMPPQNPSRQNNPQQRPNVSRERGGGAWQNNDRGAKEPSPYGPQEQFPSAKGFNAQEIRDALKQAYNGGGSEDDKPLKYKAPAGQANAAKQGGPWGAKRTISRKTVEVRSMLTYAANTMAGGKDFFLELRKQVSTLQQGTERAGG</sequence>
<proteinExistence type="predicted"/>
<evidence type="ECO:0000313" key="2">
    <source>
        <dbReference type="EMBL" id="CAF9933262.1"/>
    </source>
</evidence>
<reference evidence="2" key="1">
    <citation type="submission" date="2021-03" db="EMBL/GenBank/DDBJ databases">
        <authorList>
            <person name="Tagirdzhanova G."/>
        </authorList>
    </citation>
    <scope>NUCLEOTIDE SEQUENCE</scope>
</reference>
<accession>A0A8H3IMB5</accession>
<comment type="caution">
    <text evidence="2">The sequence shown here is derived from an EMBL/GenBank/DDBJ whole genome shotgun (WGS) entry which is preliminary data.</text>
</comment>
<organism evidence="2 3">
    <name type="scientific">Heterodermia speciosa</name>
    <dbReference type="NCBI Taxonomy" id="116794"/>
    <lineage>
        <taxon>Eukaryota</taxon>
        <taxon>Fungi</taxon>
        <taxon>Dikarya</taxon>
        <taxon>Ascomycota</taxon>
        <taxon>Pezizomycotina</taxon>
        <taxon>Lecanoromycetes</taxon>
        <taxon>OSLEUM clade</taxon>
        <taxon>Lecanoromycetidae</taxon>
        <taxon>Caliciales</taxon>
        <taxon>Physciaceae</taxon>
        <taxon>Heterodermia</taxon>
    </lineage>
</organism>
<gene>
    <name evidence="2" type="ORF">HETSPECPRED_008579</name>
</gene>
<dbReference type="Proteomes" id="UP000664521">
    <property type="component" value="Unassembled WGS sequence"/>
</dbReference>
<dbReference type="EMBL" id="CAJPDS010000067">
    <property type="protein sequence ID" value="CAF9933262.1"/>
    <property type="molecule type" value="Genomic_DNA"/>
</dbReference>
<feature type="compositionally biased region" description="Basic and acidic residues" evidence="1">
    <location>
        <begin position="1"/>
        <end position="10"/>
    </location>
</feature>
<dbReference type="AlphaFoldDB" id="A0A8H3IMB5"/>
<evidence type="ECO:0000313" key="3">
    <source>
        <dbReference type="Proteomes" id="UP000664521"/>
    </source>
</evidence>
<keyword evidence="3" id="KW-1185">Reference proteome</keyword>
<evidence type="ECO:0000256" key="1">
    <source>
        <dbReference type="SAM" id="MobiDB-lite"/>
    </source>
</evidence>